<feature type="domain" description="Signal transduction histidine kinase dimerisation/phosphoacceptor" evidence="3">
    <location>
        <begin position="36"/>
        <end position="90"/>
    </location>
</feature>
<dbReference type="SUPFAM" id="SSF47384">
    <property type="entry name" value="Homodimeric domain of signal transducing histidine kinase"/>
    <property type="match status" value="1"/>
</dbReference>
<organism evidence="4">
    <name type="scientific">Ammonifex degensii</name>
    <dbReference type="NCBI Taxonomy" id="42838"/>
    <lineage>
        <taxon>Bacteria</taxon>
        <taxon>Bacillati</taxon>
        <taxon>Bacillota</taxon>
        <taxon>Clostridia</taxon>
        <taxon>Thermoanaerobacterales</taxon>
        <taxon>Thermoanaerobacteraceae</taxon>
        <taxon>Ammonifex</taxon>
    </lineage>
</organism>
<dbReference type="InterPro" id="IPR036097">
    <property type="entry name" value="HisK_dim/P_sf"/>
</dbReference>
<dbReference type="Gene3D" id="1.10.287.130">
    <property type="match status" value="1"/>
</dbReference>
<accession>A0A7C2IZU7</accession>
<name>A0A7C2IZU7_9THEO</name>
<dbReference type="EC" id="2.7.13.3" evidence="2"/>
<dbReference type="EMBL" id="DSMU01000147">
    <property type="protein sequence ID" value="HEL65501.1"/>
    <property type="molecule type" value="Genomic_DNA"/>
</dbReference>
<comment type="caution">
    <text evidence="4">The sequence shown here is derived from an EMBL/GenBank/DDBJ whole genome shotgun (WGS) entry which is preliminary data.</text>
</comment>
<evidence type="ECO:0000313" key="4">
    <source>
        <dbReference type="EMBL" id="HEL65501.1"/>
    </source>
</evidence>
<evidence type="ECO:0000256" key="2">
    <source>
        <dbReference type="ARBA" id="ARBA00012438"/>
    </source>
</evidence>
<proteinExistence type="predicted"/>
<evidence type="ECO:0000259" key="3">
    <source>
        <dbReference type="Pfam" id="PF00512"/>
    </source>
</evidence>
<dbReference type="CDD" id="cd00082">
    <property type="entry name" value="HisKA"/>
    <property type="match status" value="1"/>
</dbReference>
<dbReference type="GO" id="GO:0000155">
    <property type="term" value="F:phosphorelay sensor kinase activity"/>
    <property type="evidence" value="ECO:0007669"/>
    <property type="project" value="InterPro"/>
</dbReference>
<comment type="catalytic activity">
    <reaction evidence="1">
        <text>ATP + protein L-histidine = ADP + protein N-phospho-L-histidine.</text>
        <dbReference type="EC" id="2.7.13.3"/>
    </reaction>
</comment>
<dbReference type="InterPro" id="IPR003661">
    <property type="entry name" value="HisK_dim/P_dom"/>
</dbReference>
<evidence type="ECO:0000256" key="1">
    <source>
        <dbReference type="ARBA" id="ARBA00000085"/>
    </source>
</evidence>
<keyword evidence="4" id="KW-0808">Transferase</keyword>
<protein>
    <recommendedName>
        <fullName evidence="2">histidine kinase</fullName>
        <ecNumber evidence="2">2.7.13.3</ecNumber>
    </recommendedName>
</protein>
<reference evidence="4" key="1">
    <citation type="journal article" date="2020" name="mSystems">
        <title>Genome- and Community-Level Interaction Insights into Carbon Utilization and Element Cycling Functions of Hydrothermarchaeota in Hydrothermal Sediment.</title>
        <authorList>
            <person name="Zhou Z."/>
            <person name="Liu Y."/>
            <person name="Xu W."/>
            <person name="Pan J."/>
            <person name="Luo Z.H."/>
            <person name="Li M."/>
        </authorList>
    </citation>
    <scope>NUCLEOTIDE SEQUENCE [LARGE SCALE GENOMIC DNA]</scope>
    <source>
        <strain evidence="4">SpSt-300</strain>
    </source>
</reference>
<sequence length="260" mass="28373">MGWAIKEVRGRFSAEPGERAGKLTCIEEHYANKGNKKDLLPVLSHRVRTLLTSIVGFSELLLLKEGESGRPETLEYLRYIREAGLELEQVLWGFFENHLFMNSKLCEAVVSVEELVATCREAVAAKASYAGVELVLEVAPEAAAAYVQKMLLGETLTGLLLLVIERTAVGGKVGLRCSLAKEKVLFSVWRTFSPGWQAGESGCLNPVGGSESEKVLMLARELSKLRGGCFWVEGTLGAVSSFCLLLPLESQEVLPDQGNV</sequence>
<dbReference type="AlphaFoldDB" id="A0A7C2IZU7"/>
<dbReference type="Pfam" id="PF00512">
    <property type="entry name" value="HisKA"/>
    <property type="match status" value="1"/>
</dbReference>
<gene>
    <name evidence="4" type="ORF">ENQ34_02320</name>
</gene>
<keyword evidence="4" id="KW-0418">Kinase</keyword>